<dbReference type="EMBL" id="MORL01000034">
    <property type="protein sequence ID" value="OIN55813.1"/>
    <property type="molecule type" value="Genomic_DNA"/>
</dbReference>
<keyword evidence="1" id="KW-1133">Transmembrane helix</keyword>
<evidence type="ECO:0000313" key="2">
    <source>
        <dbReference type="EMBL" id="OIN55813.1"/>
    </source>
</evidence>
<reference evidence="2 3" key="1">
    <citation type="submission" date="2016-10" db="EMBL/GenBank/DDBJ databases">
        <title>Arsenicibacter rosenii gen. nov., sp. nov., an efficient arsenic-methylating bacterium isolated from an arsenic-contaminated paddy soil.</title>
        <authorList>
            <person name="Huang K."/>
        </authorList>
    </citation>
    <scope>NUCLEOTIDE SEQUENCE [LARGE SCALE GENOMIC DNA]</scope>
    <source>
        <strain evidence="2 3">SM-1</strain>
    </source>
</reference>
<evidence type="ECO:0008006" key="4">
    <source>
        <dbReference type="Google" id="ProtNLM"/>
    </source>
</evidence>
<dbReference type="InterPro" id="IPR025635">
    <property type="entry name" value="DUF4293"/>
</dbReference>
<evidence type="ECO:0000256" key="1">
    <source>
        <dbReference type="SAM" id="Phobius"/>
    </source>
</evidence>
<name>A0A1S2VAT5_9BACT</name>
<feature type="transmembrane region" description="Helical" evidence="1">
    <location>
        <begin position="62"/>
        <end position="81"/>
    </location>
</feature>
<comment type="caution">
    <text evidence="2">The sequence shown here is derived from an EMBL/GenBank/DDBJ whole genome shotgun (WGS) entry which is preliminary data.</text>
</comment>
<dbReference type="OrthoDB" id="594989at2"/>
<dbReference type="Pfam" id="PF14126">
    <property type="entry name" value="DUF4293"/>
    <property type="match status" value="1"/>
</dbReference>
<keyword evidence="3" id="KW-1185">Reference proteome</keyword>
<gene>
    <name evidence="2" type="ORF">BLX24_28005</name>
</gene>
<proteinExistence type="predicted"/>
<dbReference type="AlphaFoldDB" id="A0A1S2VAT5"/>
<feature type="transmembrane region" description="Helical" evidence="1">
    <location>
        <begin position="93"/>
        <end position="110"/>
    </location>
</feature>
<dbReference type="RefSeq" id="WP_071506546.1">
    <property type="nucleotide sequence ID" value="NZ_MORL01000034.1"/>
</dbReference>
<feature type="transmembrane region" description="Helical" evidence="1">
    <location>
        <begin position="7"/>
        <end position="26"/>
    </location>
</feature>
<sequence length="162" mass="18254">MIQRVQTIFLFLISLSMGFALLNPLWEKKGSLPTESARLTALQYEKIATLPSGGTSTSVDPLWYLAMLMAGVAILALYAVFQYRNRLRQTMMCAINAMLLTAIMGIALYQTLYKGKAFGNPDDQGNFLPGFYALIVALVCNALANRFIRRDERKVRESDRFR</sequence>
<feature type="transmembrane region" description="Helical" evidence="1">
    <location>
        <begin position="130"/>
        <end position="148"/>
    </location>
</feature>
<dbReference type="Proteomes" id="UP000181790">
    <property type="component" value="Unassembled WGS sequence"/>
</dbReference>
<organism evidence="2 3">
    <name type="scientific">Arsenicibacter rosenii</name>
    <dbReference type="NCBI Taxonomy" id="1750698"/>
    <lineage>
        <taxon>Bacteria</taxon>
        <taxon>Pseudomonadati</taxon>
        <taxon>Bacteroidota</taxon>
        <taxon>Cytophagia</taxon>
        <taxon>Cytophagales</taxon>
        <taxon>Spirosomataceae</taxon>
        <taxon>Arsenicibacter</taxon>
    </lineage>
</organism>
<keyword evidence="1" id="KW-0812">Transmembrane</keyword>
<protein>
    <recommendedName>
        <fullName evidence="4">DUF4293 domain-containing protein</fullName>
    </recommendedName>
</protein>
<accession>A0A1S2VAT5</accession>
<evidence type="ECO:0000313" key="3">
    <source>
        <dbReference type="Proteomes" id="UP000181790"/>
    </source>
</evidence>
<keyword evidence="1" id="KW-0472">Membrane</keyword>